<evidence type="ECO:0000313" key="8">
    <source>
        <dbReference type="EMBL" id="KOM50131.1"/>
    </source>
</evidence>
<dbReference type="SUPFAM" id="SSF55486">
    <property type="entry name" value="Metalloproteases ('zincins'), catalytic domain"/>
    <property type="match status" value="1"/>
</dbReference>
<dbReference type="GO" id="GO:0030574">
    <property type="term" value="P:collagen catabolic process"/>
    <property type="evidence" value="ECO:0007669"/>
    <property type="project" value="TreeGrafter"/>
</dbReference>
<dbReference type="InterPro" id="IPR001818">
    <property type="entry name" value="Pept_M10_metallopeptidase"/>
</dbReference>
<feature type="binding site" evidence="6">
    <location>
        <position position="420"/>
    </location>
    <ligand>
        <name>Zn(2+)</name>
        <dbReference type="ChEBI" id="CHEBI:29105"/>
        <label>2</label>
        <note>catalytic</note>
    </ligand>
</feature>
<gene>
    <name evidence="8" type="ORF">LR48_Vigan08g095800</name>
</gene>
<evidence type="ECO:0000313" key="9">
    <source>
        <dbReference type="Proteomes" id="UP000053144"/>
    </source>
</evidence>
<feature type="domain" description="Peptidase metallopeptidase" evidence="7">
    <location>
        <begin position="291"/>
        <end position="456"/>
    </location>
</feature>
<dbReference type="GO" id="GO:0030198">
    <property type="term" value="P:extracellular matrix organization"/>
    <property type="evidence" value="ECO:0007669"/>
    <property type="project" value="TreeGrafter"/>
</dbReference>
<evidence type="ECO:0000256" key="1">
    <source>
        <dbReference type="ARBA" id="ARBA00022670"/>
    </source>
</evidence>
<organism evidence="8 9">
    <name type="scientific">Phaseolus angularis</name>
    <name type="common">Azuki bean</name>
    <name type="synonym">Vigna angularis</name>
    <dbReference type="NCBI Taxonomy" id="3914"/>
    <lineage>
        <taxon>Eukaryota</taxon>
        <taxon>Viridiplantae</taxon>
        <taxon>Streptophyta</taxon>
        <taxon>Embryophyta</taxon>
        <taxon>Tracheophyta</taxon>
        <taxon>Spermatophyta</taxon>
        <taxon>Magnoliopsida</taxon>
        <taxon>eudicotyledons</taxon>
        <taxon>Gunneridae</taxon>
        <taxon>Pentapetalae</taxon>
        <taxon>rosids</taxon>
        <taxon>fabids</taxon>
        <taxon>Fabales</taxon>
        <taxon>Fabaceae</taxon>
        <taxon>Papilionoideae</taxon>
        <taxon>50 kb inversion clade</taxon>
        <taxon>NPAAA clade</taxon>
        <taxon>indigoferoid/millettioid clade</taxon>
        <taxon>Phaseoleae</taxon>
        <taxon>Vigna</taxon>
    </lineage>
</organism>
<dbReference type="Pfam" id="PF00413">
    <property type="entry name" value="Peptidase_M10"/>
    <property type="match status" value="1"/>
</dbReference>
<dbReference type="GO" id="GO:0008270">
    <property type="term" value="F:zinc ion binding"/>
    <property type="evidence" value="ECO:0007669"/>
    <property type="project" value="InterPro"/>
</dbReference>
<name>A0A0L9V537_PHAAN</name>
<dbReference type="STRING" id="3914.A0A0L9V537"/>
<evidence type="ECO:0000256" key="5">
    <source>
        <dbReference type="ARBA" id="ARBA00023049"/>
    </source>
</evidence>
<dbReference type="Gene3D" id="3.40.390.10">
    <property type="entry name" value="Collagenase (Catalytic Domain)"/>
    <property type="match status" value="1"/>
</dbReference>
<feature type="binding site" evidence="6">
    <location>
        <position position="428"/>
    </location>
    <ligand>
        <name>Zn(2+)</name>
        <dbReference type="ChEBI" id="CHEBI:29105"/>
        <label>2</label>
        <note>catalytic</note>
    </ligand>
</feature>
<keyword evidence="1" id="KW-0645">Protease</keyword>
<dbReference type="GO" id="GO:0004222">
    <property type="term" value="F:metalloendopeptidase activity"/>
    <property type="evidence" value="ECO:0007669"/>
    <property type="project" value="InterPro"/>
</dbReference>
<feature type="binding site" description="in inhibited form" evidence="6">
    <location>
        <position position="271"/>
    </location>
    <ligand>
        <name>Zn(2+)</name>
        <dbReference type="ChEBI" id="CHEBI:29105"/>
        <label>2</label>
        <note>catalytic</note>
    </ligand>
</feature>
<keyword evidence="3" id="KW-0378">Hydrolase</keyword>
<dbReference type="SMART" id="SM00235">
    <property type="entry name" value="ZnMc"/>
    <property type="match status" value="1"/>
</dbReference>
<dbReference type="EMBL" id="CM003378">
    <property type="protein sequence ID" value="KOM50131.1"/>
    <property type="molecule type" value="Genomic_DNA"/>
</dbReference>
<comment type="cofactor">
    <cofactor evidence="6">
        <name>Zn(2+)</name>
        <dbReference type="ChEBI" id="CHEBI:29105"/>
    </cofactor>
    <text evidence="6">Binds 2 Zn(2+) ions per subunit.</text>
</comment>
<dbReference type="InterPro" id="IPR036365">
    <property type="entry name" value="PGBD-like_sf"/>
</dbReference>
<dbReference type="PANTHER" id="PTHR10201">
    <property type="entry name" value="MATRIX METALLOPROTEINASE"/>
    <property type="match status" value="1"/>
</dbReference>
<keyword evidence="2 6" id="KW-0479">Metal-binding</keyword>
<feature type="binding site" evidence="6">
    <location>
        <position position="414"/>
    </location>
    <ligand>
        <name>Zn(2+)</name>
        <dbReference type="ChEBI" id="CHEBI:29105"/>
        <label>2</label>
        <note>catalytic</note>
    </ligand>
</feature>
<feature type="binding site" evidence="6">
    <location>
        <position position="391"/>
    </location>
    <ligand>
        <name>Ca(2+)</name>
        <dbReference type="ChEBI" id="CHEBI:29108"/>
        <label>3</label>
    </ligand>
</feature>
<evidence type="ECO:0000256" key="6">
    <source>
        <dbReference type="PIRSR" id="PIRSR621190-2"/>
    </source>
</evidence>
<evidence type="ECO:0000256" key="2">
    <source>
        <dbReference type="ARBA" id="ARBA00022723"/>
    </source>
</evidence>
<feature type="binding site" evidence="6">
    <location>
        <position position="410"/>
    </location>
    <ligand>
        <name>Zn(2+)</name>
        <dbReference type="ChEBI" id="CHEBI:29105"/>
        <label>2</label>
        <note>catalytic</note>
    </ligand>
</feature>
<feature type="binding site" evidence="6">
    <location>
        <position position="343"/>
    </location>
    <ligand>
        <name>Ca(2+)</name>
        <dbReference type="ChEBI" id="CHEBI:29108"/>
        <label>2</label>
    </ligand>
</feature>
<sequence>MRLERRQRPDGDGVEMARQAAFVVARSGTRGGAIGRSSSSLFSFWLYFGCRKEDVKSRPVGVSVAEATGARRKGISEFGLDWQWREEIGPVEHTPLIGGEETVARRRWRGRAFSFAFWFVEKLKSVSGFGCSKPTMLCTFAKAAIGSSLPSSIQSALGRINNQVKGKNLEKLNGKLESAKEYVDFVEEFLGYLIDSGYFEKKTTLPNLPLKERKGFAPLKKYLSSFGYLPSSDSFNNTVDHQTLSAIKTFMESFNLPVTSDILKLMSLPRCAVPDMNFDYSLHQNVSWPKANDRWFRKTNLTYGFHPAKVEHNFADVFKNAFKRWENAAGFLNLTETTYDDADIKVGFYNLATVFVGDVFGLSLITENPSSSVKTAKIILNGDLIWALPNEKGNLSVKDGILDLESAAMHQIGHLLGFDHSFMNDSVMYPYILQSQERKVELSNSDMDNTKKQYANVDSGDGGCLGVPSITALLSLGFAYLLLMY</sequence>
<dbReference type="SUPFAM" id="SSF47090">
    <property type="entry name" value="PGBD-like"/>
    <property type="match status" value="1"/>
</dbReference>
<accession>A0A0L9V537</accession>
<comment type="cofactor">
    <cofactor evidence="6">
        <name>Ca(2+)</name>
        <dbReference type="ChEBI" id="CHEBI:29108"/>
    </cofactor>
    <text evidence="6">Can bind about 5 Ca(2+) ions per subunit.</text>
</comment>
<dbReference type="Proteomes" id="UP000053144">
    <property type="component" value="Chromosome 8"/>
</dbReference>
<feature type="binding site" evidence="6">
    <location>
        <position position="383"/>
    </location>
    <ligand>
        <name>Ca(2+)</name>
        <dbReference type="ChEBI" id="CHEBI:29108"/>
        <label>2</label>
    </ligand>
</feature>
<protein>
    <recommendedName>
        <fullName evidence="7">Peptidase metallopeptidase domain-containing protein</fullName>
    </recommendedName>
</protein>
<dbReference type="PANTHER" id="PTHR10201:SF259">
    <property type="entry name" value="MATRIXIN PROTEIN"/>
    <property type="match status" value="1"/>
</dbReference>
<feature type="binding site" evidence="6">
    <location>
        <position position="358"/>
    </location>
    <ligand>
        <name>Zn(2+)</name>
        <dbReference type="ChEBI" id="CHEBI:29105"/>
        <label>1</label>
    </ligand>
</feature>
<dbReference type="Gramene" id="KOM50131">
    <property type="protein sequence ID" value="KOM50131"/>
    <property type="gene ID" value="LR48_Vigan08g095800"/>
</dbReference>
<reference evidence="9" key="1">
    <citation type="journal article" date="2015" name="Proc. Natl. Acad. Sci. U.S.A.">
        <title>Genome sequencing of adzuki bean (Vigna angularis) provides insight into high starch and low fat accumulation and domestication.</title>
        <authorList>
            <person name="Yang K."/>
            <person name="Tian Z."/>
            <person name="Chen C."/>
            <person name="Luo L."/>
            <person name="Zhao B."/>
            <person name="Wang Z."/>
            <person name="Yu L."/>
            <person name="Li Y."/>
            <person name="Sun Y."/>
            <person name="Li W."/>
            <person name="Chen Y."/>
            <person name="Li Y."/>
            <person name="Zhang Y."/>
            <person name="Ai D."/>
            <person name="Zhao J."/>
            <person name="Shang C."/>
            <person name="Ma Y."/>
            <person name="Wu B."/>
            <person name="Wang M."/>
            <person name="Gao L."/>
            <person name="Sun D."/>
            <person name="Zhang P."/>
            <person name="Guo F."/>
            <person name="Wang W."/>
            <person name="Li Y."/>
            <person name="Wang J."/>
            <person name="Varshney R.K."/>
            <person name="Wang J."/>
            <person name="Ling H.Q."/>
            <person name="Wan P."/>
        </authorList>
    </citation>
    <scope>NUCLEOTIDE SEQUENCE</scope>
    <source>
        <strain evidence="9">cv. Jingnong 6</strain>
    </source>
</reference>
<evidence type="ECO:0000256" key="3">
    <source>
        <dbReference type="ARBA" id="ARBA00022801"/>
    </source>
</evidence>
<keyword evidence="6" id="KW-0106">Calcium</keyword>
<evidence type="ECO:0000256" key="4">
    <source>
        <dbReference type="ARBA" id="ARBA00022833"/>
    </source>
</evidence>
<dbReference type="GO" id="GO:0031012">
    <property type="term" value="C:extracellular matrix"/>
    <property type="evidence" value="ECO:0007669"/>
    <property type="project" value="InterPro"/>
</dbReference>
<dbReference type="AlphaFoldDB" id="A0A0L9V537"/>
<dbReference type="GO" id="GO:0006508">
    <property type="term" value="P:proteolysis"/>
    <property type="evidence" value="ECO:0007669"/>
    <property type="project" value="UniProtKB-KW"/>
</dbReference>
<dbReference type="FunFam" id="3.40.390.10:FF:000058">
    <property type="entry name" value="Metalloendoproteinase 5-MMP"/>
    <property type="match status" value="1"/>
</dbReference>
<dbReference type="PRINTS" id="PR00138">
    <property type="entry name" value="MATRIXIN"/>
</dbReference>
<keyword evidence="5" id="KW-0482">Metalloprotease</keyword>
<keyword evidence="4 6" id="KW-0862">Zinc</keyword>
<dbReference type="InterPro" id="IPR024079">
    <property type="entry name" value="MetalloPept_cat_dom_sf"/>
</dbReference>
<feature type="binding site" evidence="6">
    <location>
        <position position="391"/>
    </location>
    <ligand>
        <name>Ca(2+)</name>
        <dbReference type="ChEBI" id="CHEBI:29108"/>
        <label>1</label>
    </ligand>
</feature>
<dbReference type="InterPro" id="IPR006026">
    <property type="entry name" value="Peptidase_Metallo"/>
</dbReference>
<proteinExistence type="predicted"/>
<evidence type="ECO:0000259" key="7">
    <source>
        <dbReference type="SMART" id="SM00235"/>
    </source>
</evidence>
<dbReference type="InterPro" id="IPR021190">
    <property type="entry name" value="Pept_M10A"/>
</dbReference>